<feature type="compositionally biased region" description="Basic and acidic residues" evidence="1">
    <location>
        <begin position="564"/>
        <end position="580"/>
    </location>
</feature>
<feature type="compositionally biased region" description="Basic and acidic residues" evidence="1">
    <location>
        <begin position="650"/>
        <end position="666"/>
    </location>
</feature>
<accession>A0A2J7Q2W1</accession>
<evidence type="ECO:0000256" key="1">
    <source>
        <dbReference type="SAM" id="MobiDB-lite"/>
    </source>
</evidence>
<feature type="compositionally biased region" description="Basic and acidic residues" evidence="1">
    <location>
        <begin position="112"/>
        <end position="127"/>
    </location>
</feature>
<feature type="compositionally biased region" description="Basic and acidic residues" evidence="1">
    <location>
        <begin position="823"/>
        <end position="832"/>
    </location>
</feature>
<dbReference type="OrthoDB" id="10605647at2759"/>
<comment type="caution">
    <text evidence="2">The sequence shown here is derived from an EMBL/GenBank/DDBJ whole genome shotgun (WGS) entry which is preliminary data.</text>
</comment>
<gene>
    <name evidence="2" type="ORF">B7P43_G14142</name>
</gene>
<dbReference type="Proteomes" id="UP000235965">
    <property type="component" value="Unassembled WGS sequence"/>
</dbReference>
<sequence length="1371" mass="158130">MSCLELRIPKRAKFIQSNYERNINRSRLLGWADETLSKLKSDRNFLRRKVKKTNDEENASVDSDMTSSKKDKCVREEISQLKSNEVATYVSEIVTSKMKRKIQHMAFDGSITREKQKSKASDKERITNNEADENCDKHYELKSKHKLDESFSEDQEGDLCRHEKCTRNRKKREYNEGKILENTCTENLLSDFKERSKKRDKVMEHYRSQGVSCRHFCKCASKQIRSQKLKKYRTPEDFYSVNENDSASEKVKNAATCKQDKIKKLKQPLNSILEEGDQLSDADIPREDLKEKKKEKRYCTHSVSEECISEKKKLKKYKLYTQKYKSDENMSTSRRESEMNDREKEAFEGCCGLCEKIKRKKHKHDHTFNEKWEEAKKLSHWHSSCKTEFASSRREQNNGTENSPNTKEYKRKRKTEKDDAYSETEIISEGAKEHSEYGYYDDGDSRPGKWKKRKKEKENYEVYENIADLEERGKKRMYSDRSGINAMEASSVQERQKKKHKEAEKDKYCHLPVYIEGKGKKNTKNNTPKENASTSDDLKTDRNNVNAVEACSTQVKQKKKHKKVEKEISNNLSVDKEEGSKKKRKKKRHEENAGTEDNLKTDRNDVNAKEASSVQKKLKKKHKEVEKEKYYNLSVDVEEENKKSRKKKRHEESAGTEDNLKTDRNDVNTMEAPPVQGKQKKKSKKIEKEKYYSLSVDMEEEIKKNRKKKGHEESVGTEDNLKTDRNYVNAMVACSTQAKQKKKHREIEEENDCNLSVNIEEGSKKKGKKKRHEENAGTEDNLKTDRNDANAMEAPSVQEKQKNKHKEDEKEKFCNLSADIIEESEKKRHEENVSTDASQKTDEYVEDPSLLDGASSNIKYSVKGRYNSSNTSQRHAEGMESIKSKRNKAVSVISKEKTWTETKGCAIIEGDQKSNQSPESMQSVGNFKKNESNCMQINASHDKNIKESRKTSNFGLSPIFRLLATEPDFSNATHVCQTCRCKSHPDVTPSESNAGVTENIGNVVIKIEPGVRIKQEKEDIDNSEPHIMDQQVLAVKKESQTELDTDCMNRTDDAVRNMESNDISMDNLSDKEMEGSAGNGIVQNEYSVVKEGMEIHKTDNEYGIGEYVEGFSDECVVNGNKETDIDTPFHNIYDDKITVKEEIYHLTNTCYYQNDSRNYAEDTSDVNLDFVGKQTTACTGNTNELTTVGVLGSTYSTVTNVHRTASVQEVNGLNLDAVLKCEQATLNEPQNRFILDIIPKAANIQNTTWNEDEAGSSYWSSVNINEQQTSQFNDIEPFRTGRVNFTYVPTWWKRGRIAKVLGVPVKAVRIYSNHYGPNCHKKYVSVNFPNPQCLKKIMSCAHRIPSSGWFVTRGLERWARVQQRRSESFHQ</sequence>
<feature type="compositionally biased region" description="Basic and acidic residues" evidence="1">
    <location>
        <begin position="799"/>
        <end position="813"/>
    </location>
</feature>
<feature type="compositionally biased region" description="Basic and acidic residues" evidence="1">
    <location>
        <begin position="589"/>
        <end position="608"/>
    </location>
</feature>
<feature type="region of interest" description="Disordered" evidence="1">
    <location>
        <begin position="387"/>
        <end position="458"/>
    </location>
</feature>
<feature type="region of interest" description="Disordered" evidence="1">
    <location>
        <begin position="737"/>
        <end position="850"/>
    </location>
</feature>
<feature type="region of interest" description="Disordered" evidence="1">
    <location>
        <begin position="473"/>
        <end position="723"/>
    </location>
</feature>
<keyword evidence="3" id="KW-1185">Reference proteome</keyword>
<reference evidence="2 3" key="1">
    <citation type="submission" date="2017-12" db="EMBL/GenBank/DDBJ databases">
        <title>Hemimetabolous genomes reveal molecular basis of termite eusociality.</title>
        <authorList>
            <person name="Harrison M.C."/>
            <person name="Jongepier E."/>
            <person name="Robertson H.M."/>
            <person name="Arning N."/>
            <person name="Bitard-Feildel T."/>
            <person name="Chao H."/>
            <person name="Childers C.P."/>
            <person name="Dinh H."/>
            <person name="Doddapaneni H."/>
            <person name="Dugan S."/>
            <person name="Gowin J."/>
            <person name="Greiner C."/>
            <person name="Han Y."/>
            <person name="Hu H."/>
            <person name="Hughes D.S.T."/>
            <person name="Huylmans A.-K."/>
            <person name="Kemena C."/>
            <person name="Kremer L.P.M."/>
            <person name="Lee S.L."/>
            <person name="Lopez-Ezquerra A."/>
            <person name="Mallet L."/>
            <person name="Monroy-Kuhn J.M."/>
            <person name="Moser A."/>
            <person name="Murali S.C."/>
            <person name="Muzny D.M."/>
            <person name="Otani S."/>
            <person name="Piulachs M.-D."/>
            <person name="Poelchau M."/>
            <person name="Qu J."/>
            <person name="Schaub F."/>
            <person name="Wada-Katsumata A."/>
            <person name="Worley K.C."/>
            <person name="Xie Q."/>
            <person name="Ylla G."/>
            <person name="Poulsen M."/>
            <person name="Gibbs R.A."/>
            <person name="Schal C."/>
            <person name="Richards S."/>
            <person name="Belles X."/>
            <person name="Korb J."/>
            <person name="Bornberg-Bauer E."/>
        </authorList>
    </citation>
    <scope>NUCLEOTIDE SEQUENCE [LARGE SCALE GENOMIC DNA]</scope>
    <source>
        <tissue evidence="2">Whole body</tissue>
    </source>
</reference>
<evidence type="ECO:0000313" key="3">
    <source>
        <dbReference type="Proteomes" id="UP000235965"/>
    </source>
</evidence>
<dbReference type="EMBL" id="NEVH01019077">
    <property type="protein sequence ID" value="PNF22910.1"/>
    <property type="molecule type" value="Genomic_DNA"/>
</dbReference>
<evidence type="ECO:0000313" key="2">
    <source>
        <dbReference type="EMBL" id="PNF22910.1"/>
    </source>
</evidence>
<protein>
    <submittedName>
        <fullName evidence="2">Uncharacterized protein</fullName>
    </submittedName>
</protein>
<feature type="compositionally biased region" description="Basic and acidic residues" evidence="1">
    <location>
        <begin position="710"/>
        <end position="723"/>
    </location>
</feature>
<proteinExistence type="predicted"/>
<feature type="region of interest" description="Disordered" evidence="1">
    <location>
        <begin position="112"/>
        <end position="132"/>
    </location>
</feature>
<dbReference type="InParanoid" id="A0A2J7Q2W1"/>
<feature type="compositionally biased region" description="Basic and acidic residues" evidence="1">
    <location>
        <begin position="772"/>
        <end position="788"/>
    </location>
</feature>
<name>A0A2J7Q2W1_9NEOP</name>
<organism evidence="2 3">
    <name type="scientific">Cryptotermes secundus</name>
    <dbReference type="NCBI Taxonomy" id="105785"/>
    <lineage>
        <taxon>Eukaryota</taxon>
        <taxon>Metazoa</taxon>
        <taxon>Ecdysozoa</taxon>
        <taxon>Arthropoda</taxon>
        <taxon>Hexapoda</taxon>
        <taxon>Insecta</taxon>
        <taxon>Pterygota</taxon>
        <taxon>Neoptera</taxon>
        <taxon>Polyneoptera</taxon>
        <taxon>Dictyoptera</taxon>
        <taxon>Blattodea</taxon>
        <taxon>Blattoidea</taxon>
        <taxon>Termitoidae</taxon>
        <taxon>Kalotermitidae</taxon>
        <taxon>Cryptotermitinae</taxon>
        <taxon>Cryptotermes</taxon>
    </lineage>
</organism>